<feature type="region of interest" description="Disordered" evidence="10">
    <location>
        <begin position="1"/>
        <end position="22"/>
    </location>
</feature>
<dbReference type="Proteomes" id="UP000053257">
    <property type="component" value="Unassembled WGS sequence"/>
</dbReference>
<dbReference type="GO" id="GO:0061630">
    <property type="term" value="F:ubiquitin protein ligase activity"/>
    <property type="evidence" value="ECO:0007669"/>
    <property type="project" value="UniProtKB-EC"/>
</dbReference>
<keyword evidence="3" id="KW-0808">Transferase</keyword>
<dbReference type="GO" id="GO:0003676">
    <property type="term" value="F:nucleic acid binding"/>
    <property type="evidence" value="ECO:0007669"/>
    <property type="project" value="InterPro"/>
</dbReference>
<dbReference type="Gene3D" id="3.30.70.330">
    <property type="match status" value="1"/>
</dbReference>
<keyword evidence="4" id="KW-0479">Metal-binding</keyword>
<dbReference type="Gene3D" id="1.20.120.1750">
    <property type="match status" value="1"/>
</dbReference>
<feature type="domain" description="RING-type" evidence="13">
    <location>
        <begin position="587"/>
        <end position="796"/>
    </location>
</feature>
<dbReference type="InterPro" id="IPR002867">
    <property type="entry name" value="IBR_dom"/>
</dbReference>
<dbReference type="PROSITE" id="PS00028">
    <property type="entry name" value="ZINC_FINGER_C2H2_1"/>
    <property type="match status" value="1"/>
</dbReference>
<dbReference type="EMBL" id="KN840460">
    <property type="protein sequence ID" value="KIP09914.1"/>
    <property type="molecule type" value="Genomic_DNA"/>
</dbReference>
<dbReference type="Pfam" id="PF01485">
    <property type="entry name" value="IBR"/>
    <property type="match status" value="1"/>
</dbReference>
<dbReference type="PROSITE" id="PS50157">
    <property type="entry name" value="ZINC_FINGER_C2H2_2"/>
    <property type="match status" value="1"/>
</dbReference>
<dbReference type="SUPFAM" id="SSF57850">
    <property type="entry name" value="RING/U-box"/>
    <property type="match status" value="2"/>
</dbReference>
<evidence type="ECO:0000256" key="4">
    <source>
        <dbReference type="ARBA" id="ARBA00022723"/>
    </source>
</evidence>
<evidence type="ECO:0000259" key="13">
    <source>
        <dbReference type="PROSITE" id="PS51873"/>
    </source>
</evidence>
<dbReference type="SMART" id="SM00647">
    <property type="entry name" value="IBR"/>
    <property type="match status" value="2"/>
</dbReference>
<evidence type="ECO:0000256" key="9">
    <source>
        <dbReference type="PROSITE-ProRule" id="PRU00042"/>
    </source>
</evidence>
<evidence type="ECO:0000313" key="14">
    <source>
        <dbReference type="EMBL" id="KIP09914.1"/>
    </source>
</evidence>
<dbReference type="PANTHER" id="PTHR11685">
    <property type="entry name" value="RBR FAMILY RING FINGER AND IBR DOMAIN-CONTAINING"/>
    <property type="match status" value="1"/>
</dbReference>
<protein>
    <recommendedName>
        <fullName evidence="2">RBR-type E3 ubiquitin transferase</fullName>
        <ecNumber evidence="2">2.3.2.31</ecNumber>
    </recommendedName>
</protein>
<dbReference type="CDD" id="cd00590">
    <property type="entry name" value="RRM_SF"/>
    <property type="match status" value="1"/>
</dbReference>
<dbReference type="InterPro" id="IPR012677">
    <property type="entry name" value="Nucleotide-bd_a/b_plait_sf"/>
</dbReference>
<comment type="catalytic activity">
    <reaction evidence="1">
        <text>[E2 ubiquitin-conjugating enzyme]-S-ubiquitinyl-L-cysteine + [acceptor protein]-L-lysine = [E2 ubiquitin-conjugating enzyme]-L-cysteine + [acceptor protein]-N(6)-ubiquitinyl-L-lysine.</text>
        <dbReference type="EC" id="2.3.2.31"/>
    </reaction>
</comment>
<dbReference type="CDD" id="cd20335">
    <property type="entry name" value="BRcat_RBR"/>
    <property type="match status" value="1"/>
</dbReference>
<dbReference type="EC" id="2.3.2.31" evidence="2"/>
<organism evidence="14 15">
    <name type="scientific">Phlebiopsis gigantea (strain 11061_1 CR5-6)</name>
    <name type="common">White-rot fungus</name>
    <name type="synonym">Peniophora gigantea</name>
    <dbReference type="NCBI Taxonomy" id="745531"/>
    <lineage>
        <taxon>Eukaryota</taxon>
        <taxon>Fungi</taxon>
        <taxon>Dikarya</taxon>
        <taxon>Basidiomycota</taxon>
        <taxon>Agaricomycotina</taxon>
        <taxon>Agaricomycetes</taxon>
        <taxon>Polyporales</taxon>
        <taxon>Phanerochaetaceae</taxon>
        <taxon>Phlebiopsis</taxon>
    </lineage>
</organism>
<dbReference type="InterPro" id="IPR035979">
    <property type="entry name" value="RBD_domain_sf"/>
</dbReference>
<evidence type="ECO:0000256" key="7">
    <source>
        <dbReference type="ARBA" id="ARBA00022786"/>
    </source>
</evidence>
<dbReference type="CDD" id="cd22585">
    <property type="entry name" value="Rcat_RBR_DEAH12-like"/>
    <property type="match status" value="1"/>
</dbReference>
<dbReference type="InterPro" id="IPR001841">
    <property type="entry name" value="Znf_RING"/>
</dbReference>
<keyword evidence="5" id="KW-0677">Repeat</keyword>
<keyword evidence="7" id="KW-0833">Ubl conjugation pathway</keyword>
<dbReference type="AlphaFoldDB" id="A0A0C3NWW8"/>
<dbReference type="SMART" id="SM00184">
    <property type="entry name" value="RING"/>
    <property type="match status" value="1"/>
</dbReference>
<gene>
    <name evidence="14" type="ORF">PHLGIDRAFT_101990</name>
</gene>
<dbReference type="SUPFAM" id="SSF54928">
    <property type="entry name" value="RNA-binding domain, RBD"/>
    <property type="match status" value="1"/>
</dbReference>
<name>A0A0C3NWW8_PHLG1</name>
<sequence length="800" mass="88951">MSSISSEPLQPPTPRHTHKPAPLMGDMARKIREASAVPISPLEELRRAFNVEAKESDFTVQPKSPIPLFPPGLGVEQRHGVVLGAQEPGPHVPETVAINVLDAVTVTFGPGLQVNSLKTGFESTLVILMHIPAKTKTETMSHLLSKYGEVQHVEMSDANGNDVVTVKATFATNAEAVRACAALNNNKAIFGTRISAKHASFKSTALGKGFVQDGTVRIEFPAPQKAAYASYETMEQAEVAIQKARSTYEYDCMLDAVVWNGVPSLGGITVKFKGLPPDAKLDFVSQFGENKGTMLERPNYTASIESTGRLLLRNLENFGEIEKVTFLAPPYERQQVVAWARFKSPAGAAKACSGLSGRTPQWLGRGLLVLKHVLNVQYALPIDVWNSIRDDVINIHESFRKDPAPGWVQWRVPTNGKSAVQVKLCASQLPVLSKLKIAFDAVLRGERVTEDGHWVWDPFFSRKAGATFIDIVQSNYRNLLINVDKNKRYISLFGPRRERALARERILGKIRNLHDQVFHTFPLDSGLIGLFVNADLMKLQEELGHENVVIDLAEQLLKVRGNQDAVKVTRLILQDAKRRHVTQRRPTRSSCPVCFDEASLPVTLSCGHTWCKTCLTDYILASVDTHTFPLKCLGDEGRCGVPIPVVVARDLLSSEQFASVTRASYLSYIHSHASEFFYCPTPDCPQVYRSTTTGSILQCPSCLVRICARCHVESHDGTACVDREREDRRLFEQWSRTRDVKQCPGCKTAIERIAGCNHITCVHCKTHICWQCLQTFKESGEVYEHMRSVHGGIGVEEFWF</sequence>
<dbReference type="PROSITE" id="PS50089">
    <property type="entry name" value="ZF_RING_2"/>
    <property type="match status" value="1"/>
</dbReference>
<dbReference type="GO" id="GO:0008270">
    <property type="term" value="F:zinc ion binding"/>
    <property type="evidence" value="ECO:0007669"/>
    <property type="project" value="UniProtKB-KW"/>
</dbReference>
<dbReference type="PROSITE" id="PS51873">
    <property type="entry name" value="TRIAD"/>
    <property type="match status" value="1"/>
</dbReference>
<evidence type="ECO:0000259" key="12">
    <source>
        <dbReference type="PROSITE" id="PS50157"/>
    </source>
</evidence>
<feature type="domain" description="C2H2-type" evidence="12">
    <location>
        <begin position="767"/>
        <end position="792"/>
    </location>
</feature>
<evidence type="ECO:0000256" key="6">
    <source>
        <dbReference type="ARBA" id="ARBA00022771"/>
    </source>
</evidence>
<keyword evidence="6 9" id="KW-0863">Zinc-finger</keyword>
<dbReference type="InterPro" id="IPR027370">
    <property type="entry name" value="Znf-RING_euk"/>
</dbReference>
<evidence type="ECO:0000256" key="8">
    <source>
        <dbReference type="ARBA" id="ARBA00022833"/>
    </source>
</evidence>
<accession>A0A0C3NWW8</accession>
<dbReference type="InterPro" id="IPR044066">
    <property type="entry name" value="TRIAD_supradom"/>
</dbReference>
<keyword evidence="8" id="KW-0862">Zinc</keyword>
<reference evidence="14 15" key="1">
    <citation type="journal article" date="2014" name="PLoS Genet.">
        <title>Analysis of the Phlebiopsis gigantea genome, transcriptome and secretome provides insight into its pioneer colonization strategies of wood.</title>
        <authorList>
            <person name="Hori C."/>
            <person name="Ishida T."/>
            <person name="Igarashi K."/>
            <person name="Samejima M."/>
            <person name="Suzuki H."/>
            <person name="Master E."/>
            <person name="Ferreira P."/>
            <person name="Ruiz-Duenas F.J."/>
            <person name="Held B."/>
            <person name="Canessa P."/>
            <person name="Larrondo L.F."/>
            <person name="Schmoll M."/>
            <person name="Druzhinina I.S."/>
            <person name="Kubicek C.P."/>
            <person name="Gaskell J.A."/>
            <person name="Kersten P."/>
            <person name="St John F."/>
            <person name="Glasner J."/>
            <person name="Sabat G."/>
            <person name="Splinter BonDurant S."/>
            <person name="Syed K."/>
            <person name="Yadav J."/>
            <person name="Mgbeahuruike A.C."/>
            <person name="Kovalchuk A."/>
            <person name="Asiegbu F.O."/>
            <person name="Lackner G."/>
            <person name="Hoffmeister D."/>
            <person name="Rencoret J."/>
            <person name="Gutierrez A."/>
            <person name="Sun H."/>
            <person name="Lindquist E."/>
            <person name="Barry K."/>
            <person name="Riley R."/>
            <person name="Grigoriev I.V."/>
            <person name="Henrissat B."/>
            <person name="Kues U."/>
            <person name="Berka R.M."/>
            <person name="Martinez A.T."/>
            <person name="Covert S.F."/>
            <person name="Blanchette R.A."/>
            <person name="Cullen D."/>
        </authorList>
    </citation>
    <scope>NUCLEOTIDE SEQUENCE [LARGE SCALE GENOMIC DNA]</scope>
    <source>
        <strain evidence="14 15">11061_1 CR5-6</strain>
    </source>
</reference>
<dbReference type="Gene3D" id="3.30.40.10">
    <property type="entry name" value="Zinc/RING finger domain, C3HC4 (zinc finger)"/>
    <property type="match status" value="1"/>
</dbReference>
<evidence type="ECO:0000256" key="5">
    <source>
        <dbReference type="ARBA" id="ARBA00022737"/>
    </source>
</evidence>
<dbReference type="HOGENOM" id="CLU_004235_1_1_1"/>
<evidence type="ECO:0000256" key="10">
    <source>
        <dbReference type="SAM" id="MobiDB-lite"/>
    </source>
</evidence>
<dbReference type="InterPro" id="IPR031127">
    <property type="entry name" value="E3_UB_ligase_RBR"/>
</dbReference>
<dbReference type="GO" id="GO:0016567">
    <property type="term" value="P:protein ubiquitination"/>
    <property type="evidence" value="ECO:0007669"/>
    <property type="project" value="InterPro"/>
</dbReference>
<dbReference type="InterPro" id="IPR013087">
    <property type="entry name" value="Znf_C2H2_type"/>
</dbReference>
<dbReference type="Pfam" id="PF13445">
    <property type="entry name" value="zf-RING_UBOX"/>
    <property type="match status" value="1"/>
</dbReference>
<evidence type="ECO:0000256" key="2">
    <source>
        <dbReference type="ARBA" id="ARBA00012251"/>
    </source>
</evidence>
<feature type="domain" description="RING-type" evidence="11">
    <location>
        <begin position="591"/>
        <end position="632"/>
    </location>
</feature>
<dbReference type="OrthoDB" id="10009520at2759"/>
<evidence type="ECO:0000313" key="15">
    <source>
        <dbReference type="Proteomes" id="UP000053257"/>
    </source>
</evidence>
<evidence type="ECO:0000256" key="3">
    <source>
        <dbReference type="ARBA" id="ARBA00022679"/>
    </source>
</evidence>
<dbReference type="InterPro" id="IPR013083">
    <property type="entry name" value="Znf_RING/FYVE/PHD"/>
</dbReference>
<dbReference type="STRING" id="745531.A0A0C3NWW8"/>
<dbReference type="Pfam" id="PF22191">
    <property type="entry name" value="IBR_1"/>
    <property type="match status" value="1"/>
</dbReference>
<evidence type="ECO:0000259" key="11">
    <source>
        <dbReference type="PROSITE" id="PS50089"/>
    </source>
</evidence>
<proteinExistence type="predicted"/>
<keyword evidence="15" id="KW-1185">Reference proteome</keyword>
<evidence type="ECO:0000256" key="1">
    <source>
        <dbReference type="ARBA" id="ARBA00001798"/>
    </source>
</evidence>